<gene>
    <name evidence="7" type="ORF">DEALK_09640</name>
</gene>
<name>A0A0W0GHS8_9CHLR</name>
<dbReference type="Pfam" id="PF00881">
    <property type="entry name" value="Nitroreductase"/>
    <property type="match status" value="1"/>
</dbReference>
<organism evidence="7 8">
    <name type="scientific">Dehalogenimonas alkenigignens</name>
    <dbReference type="NCBI Taxonomy" id="1217799"/>
    <lineage>
        <taxon>Bacteria</taxon>
        <taxon>Bacillati</taxon>
        <taxon>Chloroflexota</taxon>
        <taxon>Dehalococcoidia</taxon>
        <taxon>Dehalococcoidales</taxon>
        <taxon>Dehalococcoidaceae</taxon>
        <taxon>Dehalogenimonas</taxon>
    </lineage>
</organism>
<dbReference type="EMBL" id="LFDV01000002">
    <property type="protein sequence ID" value="KTB48119.1"/>
    <property type="molecule type" value="Genomic_DNA"/>
</dbReference>
<dbReference type="InterPro" id="IPR016446">
    <property type="entry name" value="Flavin_OxRdtase_Frp"/>
</dbReference>
<keyword evidence="4 5" id="KW-0560">Oxidoreductase</keyword>
<accession>A0A0W0GHS8</accession>
<dbReference type="GO" id="GO:0016491">
    <property type="term" value="F:oxidoreductase activity"/>
    <property type="evidence" value="ECO:0007669"/>
    <property type="project" value="UniProtKB-UniRule"/>
</dbReference>
<keyword evidence="3 5" id="KW-0288">FMN</keyword>
<protein>
    <submittedName>
        <fullName evidence="7">Nitroreductase</fullName>
    </submittedName>
</protein>
<dbReference type="InterPro" id="IPR000415">
    <property type="entry name" value="Nitroreductase-like"/>
</dbReference>
<sequence>MNETLKLIHNRRSVRAYSPKPVTRADKDAILAAAFRAPTAGNLMLYSIIEVEDQSLKDRLAVSCDHQPFIARAPYVLLFLADLQRWWDYFIKCGAPGRAEASGLPNRRPQTGDLMLACCDALISAQTAVIAAESLGIGSCYIGDILEQYETHREMFDLPPYTLPVTLLCFGYPTAAAAKRKLTSRFPGESIVHKDRYRPLDAAAMDHCFGDLENTFRSTARAVQYENAGQEIYCRKFAAGFSMELNRSVGKMLENWK</sequence>
<dbReference type="AlphaFoldDB" id="A0A0W0GHS8"/>
<comment type="similarity">
    <text evidence="1 5">Belongs to the flavin oxidoreductase frp family.</text>
</comment>
<feature type="domain" description="Nitroreductase" evidence="6">
    <location>
        <begin position="8"/>
        <end position="172"/>
    </location>
</feature>
<dbReference type="PANTHER" id="PTHR43425:SF2">
    <property type="entry name" value="OXYGEN-INSENSITIVE NADPH NITROREDUCTASE"/>
    <property type="match status" value="1"/>
</dbReference>
<dbReference type="RefSeq" id="WP_058439152.1">
    <property type="nucleotide sequence ID" value="NZ_KQ758903.1"/>
</dbReference>
<dbReference type="PATRIC" id="fig|1217799.6.peg.993"/>
<dbReference type="SUPFAM" id="SSF55469">
    <property type="entry name" value="FMN-dependent nitroreductase-like"/>
    <property type="match status" value="1"/>
</dbReference>
<evidence type="ECO:0000259" key="6">
    <source>
        <dbReference type="Pfam" id="PF00881"/>
    </source>
</evidence>
<evidence type="ECO:0000256" key="4">
    <source>
        <dbReference type="ARBA" id="ARBA00023002"/>
    </source>
</evidence>
<proteinExistence type="inferred from homology"/>
<evidence type="ECO:0000313" key="8">
    <source>
        <dbReference type="Proteomes" id="UP000053947"/>
    </source>
</evidence>
<evidence type="ECO:0000256" key="5">
    <source>
        <dbReference type="PIRNR" id="PIRNR005426"/>
    </source>
</evidence>
<evidence type="ECO:0000313" key="7">
    <source>
        <dbReference type="EMBL" id="KTB48119.1"/>
    </source>
</evidence>
<evidence type="ECO:0000256" key="2">
    <source>
        <dbReference type="ARBA" id="ARBA00022630"/>
    </source>
</evidence>
<keyword evidence="8" id="KW-1185">Reference proteome</keyword>
<evidence type="ECO:0000256" key="3">
    <source>
        <dbReference type="ARBA" id="ARBA00022643"/>
    </source>
</evidence>
<dbReference type="PANTHER" id="PTHR43425">
    <property type="entry name" value="OXYGEN-INSENSITIVE NADPH NITROREDUCTASE"/>
    <property type="match status" value="1"/>
</dbReference>
<evidence type="ECO:0000256" key="1">
    <source>
        <dbReference type="ARBA" id="ARBA00008366"/>
    </source>
</evidence>
<dbReference type="Proteomes" id="UP000053947">
    <property type="component" value="Unassembled WGS sequence"/>
</dbReference>
<dbReference type="PIRSF" id="PIRSF005426">
    <property type="entry name" value="Frp"/>
    <property type="match status" value="1"/>
</dbReference>
<keyword evidence="2 5" id="KW-0285">Flavoprotein</keyword>
<dbReference type="STRING" id="1217799.DEALK_09640"/>
<keyword evidence="5" id="KW-0521">NADP</keyword>
<dbReference type="OrthoDB" id="9775805at2"/>
<reference evidence="7 8" key="1">
    <citation type="submission" date="2015-06" db="EMBL/GenBank/DDBJ databases">
        <title>Genome sequence of the organohalide-respiring Dehalogenimonas alkenigignens type strain (IP3-3T).</title>
        <authorList>
            <person name="Key T.A."/>
            <person name="Richmond D.P."/>
            <person name="Bowman K.S."/>
            <person name="Cho Y.-J."/>
            <person name="Chun J."/>
            <person name="da Costa M.S."/>
            <person name="Rainey F.A."/>
            <person name="Moe W.M."/>
        </authorList>
    </citation>
    <scope>NUCLEOTIDE SEQUENCE [LARGE SCALE GENOMIC DNA]</scope>
    <source>
        <strain evidence="7 8">IP3-3</strain>
    </source>
</reference>
<dbReference type="Gene3D" id="3.40.109.10">
    <property type="entry name" value="NADH Oxidase"/>
    <property type="match status" value="1"/>
</dbReference>
<comment type="caution">
    <text evidence="7">The sequence shown here is derived from an EMBL/GenBank/DDBJ whole genome shotgun (WGS) entry which is preliminary data.</text>
</comment>
<dbReference type="InterPro" id="IPR029479">
    <property type="entry name" value="Nitroreductase"/>
</dbReference>